<keyword evidence="3" id="KW-0547">Nucleotide-binding</keyword>
<evidence type="ECO:0000259" key="5">
    <source>
        <dbReference type="PROSITE" id="PS50893"/>
    </source>
</evidence>
<protein>
    <submittedName>
        <fullName evidence="6">ABC transporter ATP-binding protein</fullName>
    </submittedName>
</protein>
<dbReference type="Pfam" id="PF00005">
    <property type="entry name" value="ABC_tran"/>
    <property type="match status" value="1"/>
</dbReference>
<reference evidence="6 7" key="1">
    <citation type="submission" date="2018-07" db="EMBL/GenBank/DDBJ databases">
        <title>Complete genome sequence of Spiroplasma alleghenense PLHS-1 (ATCC 51752).</title>
        <authorList>
            <person name="Chou L."/>
            <person name="Lee T.-Y."/>
            <person name="Tsai Y.-M."/>
            <person name="Kuo C.-H."/>
        </authorList>
    </citation>
    <scope>NUCLEOTIDE SEQUENCE [LARGE SCALE GENOMIC DNA]</scope>
    <source>
        <strain evidence="6 7">PLHS-1</strain>
    </source>
</reference>
<dbReference type="Gene3D" id="3.40.50.300">
    <property type="entry name" value="P-loop containing nucleotide triphosphate hydrolases"/>
    <property type="match status" value="1"/>
</dbReference>
<keyword evidence="2" id="KW-0813">Transport</keyword>
<evidence type="ECO:0000313" key="7">
    <source>
        <dbReference type="Proteomes" id="UP000254792"/>
    </source>
</evidence>
<comment type="similarity">
    <text evidence="1">Belongs to the ABC transporter superfamily.</text>
</comment>
<dbReference type="InterPro" id="IPR050763">
    <property type="entry name" value="ABC_transporter_ATP-binding"/>
</dbReference>
<dbReference type="InterPro" id="IPR003593">
    <property type="entry name" value="AAA+_ATPase"/>
</dbReference>
<evidence type="ECO:0000313" key="6">
    <source>
        <dbReference type="EMBL" id="AXK51720.1"/>
    </source>
</evidence>
<dbReference type="PROSITE" id="PS00211">
    <property type="entry name" value="ABC_TRANSPORTER_1"/>
    <property type="match status" value="1"/>
</dbReference>
<dbReference type="AlphaFoldDB" id="A0A345Z541"/>
<proteinExistence type="inferred from homology"/>
<name>A0A345Z541_9MOLU</name>
<organism evidence="6 7">
    <name type="scientific">Spiroplasma alleghenense</name>
    <dbReference type="NCBI Taxonomy" id="216931"/>
    <lineage>
        <taxon>Bacteria</taxon>
        <taxon>Bacillati</taxon>
        <taxon>Mycoplasmatota</taxon>
        <taxon>Mollicutes</taxon>
        <taxon>Entomoplasmatales</taxon>
        <taxon>Spiroplasmataceae</taxon>
        <taxon>Spiroplasma</taxon>
    </lineage>
</organism>
<keyword evidence="7" id="KW-1185">Reference proteome</keyword>
<sequence>MLKVVEVTKDFKNGTGVFDFSLELKPGQIIGLVGDNGSGKSTLLKSVFNEYKKDKGQVFLNDESIYENNNLSKICFFPDQSVYPKDISIFQFAIHDALLCGMNKKEAITRLDMLLEKFELKEYREKTFYELSAGMQKRAMLVICLVTQPEYLILDEPTANLDVGTRIEFHKILKMLSKEGVGILITSHMINELEEMIDHLVIIEKGQTKYNKVFNNKKESIEDIYKKSTTKKVEKDYSEIYSSKIKNDPKQK</sequence>
<dbReference type="KEGG" id="salx:SALLE_v1c10500"/>
<dbReference type="GO" id="GO:0005524">
    <property type="term" value="F:ATP binding"/>
    <property type="evidence" value="ECO:0007669"/>
    <property type="project" value="UniProtKB-KW"/>
</dbReference>
<evidence type="ECO:0000256" key="4">
    <source>
        <dbReference type="ARBA" id="ARBA00022840"/>
    </source>
</evidence>
<dbReference type="InterPro" id="IPR027417">
    <property type="entry name" value="P-loop_NTPase"/>
</dbReference>
<dbReference type="PANTHER" id="PTHR42711:SF5">
    <property type="entry name" value="ABC TRANSPORTER ATP-BINDING PROTEIN NATA"/>
    <property type="match status" value="1"/>
</dbReference>
<dbReference type="InterPro" id="IPR003439">
    <property type="entry name" value="ABC_transporter-like_ATP-bd"/>
</dbReference>
<dbReference type="CDD" id="cd03230">
    <property type="entry name" value="ABC_DR_subfamily_A"/>
    <property type="match status" value="1"/>
</dbReference>
<dbReference type="RefSeq" id="WP_115558606.1">
    <property type="nucleotide sequence ID" value="NZ_CP031376.1"/>
</dbReference>
<dbReference type="PROSITE" id="PS50893">
    <property type="entry name" value="ABC_TRANSPORTER_2"/>
    <property type="match status" value="1"/>
</dbReference>
<accession>A0A345Z541</accession>
<dbReference type="PANTHER" id="PTHR42711">
    <property type="entry name" value="ABC TRANSPORTER ATP-BINDING PROTEIN"/>
    <property type="match status" value="1"/>
</dbReference>
<feature type="domain" description="ABC transporter" evidence="5">
    <location>
        <begin position="2"/>
        <end position="230"/>
    </location>
</feature>
<dbReference type="OrthoDB" id="9779029at2"/>
<evidence type="ECO:0000256" key="2">
    <source>
        <dbReference type="ARBA" id="ARBA00022448"/>
    </source>
</evidence>
<dbReference type="Proteomes" id="UP000254792">
    <property type="component" value="Chromosome"/>
</dbReference>
<dbReference type="SMART" id="SM00382">
    <property type="entry name" value="AAA"/>
    <property type="match status" value="1"/>
</dbReference>
<dbReference type="GO" id="GO:0016887">
    <property type="term" value="F:ATP hydrolysis activity"/>
    <property type="evidence" value="ECO:0007669"/>
    <property type="project" value="InterPro"/>
</dbReference>
<evidence type="ECO:0000256" key="1">
    <source>
        <dbReference type="ARBA" id="ARBA00005417"/>
    </source>
</evidence>
<gene>
    <name evidence="6" type="ORF">SALLE_v1c10500</name>
</gene>
<dbReference type="EMBL" id="CP031376">
    <property type="protein sequence ID" value="AXK51720.1"/>
    <property type="molecule type" value="Genomic_DNA"/>
</dbReference>
<keyword evidence="4 6" id="KW-0067">ATP-binding</keyword>
<dbReference type="SUPFAM" id="SSF52540">
    <property type="entry name" value="P-loop containing nucleoside triphosphate hydrolases"/>
    <property type="match status" value="1"/>
</dbReference>
<evidence type="ECO:0000256" key="3">
    <source>
        <dbReference type="ARBA" id="ARBA00022741"/>
    </source>
</evidence>
<dbReference type="InterPro" id="IPR017871">
    <property type="entry name" value="ABC_transporter-like_CS"/>
</dbReference>